<dbReference type="InterPro" id="IPR036415">
    <property type="entry name" value="Lamin_tail_dom_sf"/>
</dbReference>
<dbReference type="InterPro" id="IPR013424">
    <property type="entry name" value="Ice-binding_C"/>
</dbReference>
<keyword evidence="3" id="KW-1185">Reference proteome</keyword>
<name>A0A5B9Q8F3_9BACT</name>
<dbReference type="OrthoDB" id="274864at2"/>
<evidence type="ECO:0000313" key="3">
    <source>
        <dbReference type="Proteomes" id="UP000323917"/>
    </source>
</evidence>
<dbReference type="SUPFAM" id="SSF74853">
    <property type="entry name" value="Lamin A/C globular tail domain"/>
    <property type="match status" value="1"/>
</dbReference>
<dbReference type="Proteomes" id="UP000323917">
    <property type="component" value="Chromosome"/>
</dbReference>
<dbReference type="PROSITE" id="PS51841">
    <property type="entry name" value="LTD"/>
    <property type="match status" value="1"/>
</dbReference>
<dbReference type="RefSeq" id="WP_148072727.1">
    <property type="nucleotide sequence ID" value="NZ_CP042913.1"/>
</dbReference>
<sequence length="540" mass="56065">MKRIKVEDSWVRRFYFASAFVACLTLVGGNTAFAQLEITEVMFNPIDDNVWEWIEVRNTGGSSVDLNGYLGFNLGDIELTAPNPTINNALAQNTVIGAGQVAVIYDANYGSGNAPMGNPNNFVDADFRSAWGLAPTVPLIGANFWPGLSNTTGSQGQSIGFWPDAATYAMDISPVEDPDNPGTFINRVTSFANTAFSLDYSGNYYIDLIPDPVPGPPFPADDGMSSITWTGNGSNQIGSNWTLSVSGSNGAVTSVPVQVPGFINSDADIGNPGIVPTGTPGTAGLYFSEIMFNPASPEDDWEWVELYNSTLSAVDLSGYIFDDDDNPEIATGNIASGSIAAGGTAILYNADDVSSADFAAAWGGSLNLVGVTTWPALGNSSGDAIVLKNGSGTTVASQSFLAADGFPNANGSSISPFDLSSDLADGGNWDLSLDGDSIGSFNANLVADPGGMVPLHAGGDVGSPGSFGVVVGIPGDFDMDGNVDGNDFLVWQRNPAVGNLSDWQSNYGTPLSATIGAVPEPATLVMLGLALMPLTCGRKR</sequence>
<dbReference type="KEGG" id="bgok:Pr1d_13020"/>
<dbReference type="InterPro" id="IPR001322">
    <property type="entry name" value="Lamin_tail_dom"/>
</dbReference>
<dbReference type="EMBL" id="CP042913">
    <property type="protein sequence ID" value="QEG34030.1"/>
    <property type="molecule type" value="Genomic_DNA"/>
</dbReference>
<feature type="domain" description="LTD" evidence="1">
    <location>
        <begin position="279"/>
        <end position="404"/>
    </location>
</feature>
<organism evidence="2 3">
    <name type="scientific">Bythopirellula goksoeyrii</name>
    <dbReference type="NCBI Taxonomy" id="1400387"/>
    <lineage>
        <taxon>Bacteria</taxon>
        <taxon>Pseudomonadati</taxon>
        <taxon>Planctomycetota</taxon>
        <taxon>Planctomycetia</taxon>
        <taxon>Pirellulales</taxon>
        <taxon>Lacipirellulaceae</taxon>
        <taxon>Bythopirellula</taxon>
    </lineage>
</organism>
<evidence type="ECO:0000259" key="1">
    <source>
        <dbReference type="PROSITE" id="PS51841"/>
    </source>
</evidence>
<reference evidence="2 3" key="1">
    <citation type="submission" date="2019-08" db="EMBL/GenBank/DDBJ databases">
        <title>Deep-cultivation of Planctomycetes and their phenomic and genomic characterization uncovers novel biology.</title>
        <authorList>
            <person name="Wiegand S."/>
            <person name="Jogler M."/>
            <person name="Boedeker C."/>
            <person name="Pinto D."/>
            <person name="Vollmers J."/>
            <person name="Rivas-Marin E."/>
            <person name="Kohn T."/>
            <person name="Peeters S.H."/>
            <person name="Heuer A."/>
            <person name="Rast P."/>
            <person name="Oberbeckmann S."/>
            <person name="Bunk B."/>
            <person name="Jeske O."/>
            <person name="Meyerdierks A."/>
            <person name="Storesund J.E."/>
            <person name="Kallscheuer N."/>
            <person name="Luecker S."/>
            <person name="Lage O.M."/>
            <person name="Pohl T."/>
            <person name="Merkel B.J."/>
            <person name="Hornburger P."/>
            <person name="Mueller R.-W."/>
            <person name="Bruemmer F."/>
            <person name="Labrenz M."/>
            <person name="Spormann A.M."/>
            <person name="Op den Camp H."/>
            <person name="Overmann J."/>
            <person name="Amann R."/>
            <person name="Jetten M.S.M."/>
            <person name="Mascher T."/>
            <person name="Medema M.H."/>
            <person name="Devos D.P."/>
            <person name="Kaster A.-K."/>
            <person name="Ovreas L."/>
            <person name="Rohde M."/>
            <person name="Galperin M.Y."/>
            <person name="Jogler C."/>
        </authorList>
    </citation>
    <scope>NUCLEOTIDE SEQUENCE [LARGE SCALE GENOMIC DNA]</scope>
    <source>
        <strain evidence="2 3">Pr1d</strain>
    </source>
</reference>
<protein>
    <recommendedName>
        <fullName evidence="1">LTD domain-containing protein</fullName>
    </recommendedName>
</protein>
<proteinExistence type="predicted"/>
<dbReference type="AlphaFoldDB" id="A0A5B9Q8F3"/>
<gene>
    <name evidence="2" type="ORF">Pr1d_13020</name>
</gene>
<dbReference type="NCBIfam" id="TIGR02595">
    <property type="entry name" value="PEP_CTERM"/>
    <property type="match status" value="1"/>
</dbReference>
<accession>A0A5B9Q8F3</accession>
<evidence type="ECO:0000313" key="2">
    <source>
        <dbReference type="EMBL" id="QEG34030.1"/>
    </source>
</evidence>
<dbReference type="Pfam" id="PF00932">
    <property type="entry name" value="LTD"/>
    <property type="match status" value="1"/>
</dbReference>